<evidence type="ECO:0000313" key="1">
    <source>
        <dbReference type="EMBL" id="KDR82864.1"/>
    </source>
</evidence>
<evidence type="ECO:0000313" key="2">
    <source>
        <dbReference type="Proteomes" id="UP000027222"/>
    </source>
</evidence>
<dbReference type="Proteomes" id="UP000027222">
    <property type="component" value="Unassembled WGS sequence"/>
</dbReference>
<organism evidence="1 2">
    <name type="scientific">Galerina marginata (strain CBS 339.88)</name>
    <dbReference type="NCBI Taxonomy" id="685588"/>
    <lineage>
        <taxon>Eukaryota</taxon>
        <taxon>Fungi</taxon>
        <taxon>Dikarya</taxon>
        <taxon>Basidiomycota</taxon>
        <taxon>Agaricomycotina</taxon>
        <taxon>Agaricomycetes</taxon>
        <taxon>Agaricomycetidae</taxon>
        <taxon>Agaricales</taxon>
        <taxon>Agaricineae</taxon>
        <taxon>Strophariaceae</taxon>
        <taxon>Galerina</taxon>
    </lineage>
</organism>
<reference evidence="2" key="1">
    <citation type="journal article" date="2014" name="Proc. Natl. Acad. Sci. U.S.A.">
        <title>Extensive sampling of basidiomycete genomes demonstrates inadequacy of the white-rot/brown-rot paradigm for wood decay fungi.</title>
        <authorList>
            <person name="Riley R."/>
            <person name="Salamov A.A."/>
            <person name="Brown D.W."/>
            <person name="Nagy L.G."/>
            <person name="Floudas D."/>
            <person name="Held B.W."/>
            <person name="Levasseur A."/>
            <person name="Lombard V."/>
            <person name="Morin E."/>
            <person name="Otillar R."/>
            <person name="Lindquist E.A."/>
            <person name="Sun H."/>
            <person name="LaButti K.M."/>
            <person name="Schmutz J."/>
            <person name="Jabbour D."/>
            <person name="Luo H."/>
            <person name="Baker S.E."/>
            <person name="Pisabarro A.G."/>
            <person name="Walton J.D."/>
            <person name="Blanchette R.A."/>
            <person name="Henrissat B."/>
            <person name="Martin F."/>
            <person name="Cullen D."/>
            <person name="Hibbett D.S."/>
            <person name="Grigoriev I.V."/>
        </authorList>
    </citation>
    <scope>NUCLEOTIDE SEQUENCE [LARGE SCALE GENOMIC DNA]</scope>
    <source>
        <strain evidence="2">CBS 339.88</strain>
    </source>
</reference>
<sequence length="115" mass="13110">MPLLRACTSSAPVLRRYFSQYCHHGCDFQKEEKRRNTVQPTSDVPVVDVIADELTLHSHCLSVELRRRSVRTYQFNLHATQYNPAGSSQSVVGHPTWSLALSMYSKDTLMAEQAR</sequence>
<protein>
    <submittedName>
        <fullName evidence="1">Uncharacterized protein</fullName>
    </submittedName>
</protein>
<dbReference type="HOGENOM" id="CLU_2109224_0_0_1"/>
<proteinExistence type="predicted"/>
<keyword evidence="2" id="KW-1185">Reference proteome</keyword>
<dbReference type="AlphaFoldDB" id="A0A067TSJ0"/>
<accession>A0A067TSJ0</accession>
<name>A0A067TSJ0_GALM3</name>
<dbReference type="OrthoDB" id="3089at2759"/>
<dbReference type="EMBL" id="KL142369">
    <property type="protein sequence ID" value="KDR82864.1"/>
    <property type="molecule type" value="Genomic_DNA"/>
</dbReference>
<gene>
    <name evidence="1" type="ORF">GALMADRAFT_238481</name>
</gene>